<proteinExistence type="inferred from homology"/>
<dbReference type="AlphaFoldDB" id="A0A165EHC5"/>
<sequence length="141" mass="15230">MSLLRAATRQLALRQLARKYASTSTVFAPASLVHTPSAQAADEYGPEPIEPADARLSITERAAEHLRSIAQSKKGAALRIAVESGGCHGYQYKMELAKSLEADDYHFAHPSIQPADVFRITDNPQAKGNGCGCGVSWEAKY</sequence>
<protein>
    <recommendedName>
        <fullName evidence="2">Core domain-containing protein</fullName>
    </recommendedName>
</protein>
<dbReference type="GO" id="GO:0051537">
    <property type="term" value="F:2 iron, 2 sulfur cluster binding"/>
    <property type="evidence" value="ECO:0007669"/>
    <property type="project" value="TreeGrafter"/>
</dbReference>
<dbReference type="GO" id="GO:0005739">
    <property type="term" value="C:mitochondrion"/>
    <property type="evidence" value="ECO:0007669"/>
    <property type="project" value="TreeGrafter"/>
</dbReference>
<dbReference type="FunCoup" id="A0A165EHC5">
    <property type="interactions" value="298"/>
</dbReference>
<dbReference type="EMBL" id="KV426140">
    <property type="protein sequence ID" value="KZV86936.1"/>
    <property type="molecule type" value="Genomic_DNA"/>
</dbReference>
<evidence type="ECO:0000256" key="1">
    <source>
        <dbReference type="ARBA" id="ARBA00006718"/>
    </source>
</evidence>
<evidence type="ECO:0000313" key="4">
    <source>
        <dbReference type="Proteomes" id="UP000077266"/>
    </source>
</evidence>
<evidence type="ECO:0000259" key="2">
    <source>
        <dbReference type="Pfam" id="PF01521"/>
    </source>
</evidence>
<dbReference type="PANTHER" id="PTHR43011">
    <property type="entry name" value="IRON-SULFUR CLUSTER ASSEMBLY 2 HOMOLOG, MITOCHONDRIAL"/>
    <property type="match status" value="1"/>
</dbReference>
<gene>
    <name evidence="3" type="ORF">EXIGLDRAFT_213548</name>
</gene>
<dbReference type="InParanoid" id="A0A165EHC5"/>
<dbReference type="InterPro" id="IPR035903">
    <property type="entry name" value="HesB-like_dom_sf"/>
</dbReference>
<dbReference type="Pfam" id="PF01521">
    <property type="entry name" value="Fe-S_biosyn"/>
    <property type="match status" value="1"/>
</dbReference>
<dbReference type="STRING" id="1314781.A0A165EHC5"/>
<dbReference type="GO" id="GO:0005506">
    <property type="term" value="F:iron ion binding"/>
    <property type="evidence" value="ECO:0007669"/>
    <property type="project" value="TreeGrafter"/>
</dbReference>
<dbReference type="PANTHER" id="PTHR43011:SF1">
    <property type="entry name" value="IRON-SULFUR CLUSTER ASSEMBLY 2 HOMOLOG, MITOCHONDRIAL"/>
    <property type="match status" value="1"/>
</dbReference>
<keyword evidence="4" id="KW-1185">Reference proteome</keyword>
<accession>A0A165EHC5</accession>
<reference evidence="3 4" key="1">
    <citation type="journal article" date="2016" name="Mol. Biol. Evol.">
        <title>Comparative Genomics of Early-Diverging Mushroom-Forming Fungi Provides Insights into the Origins of Lignocellulose Decay Capabilities.</title>
        <authorList>
            <person name="Nagy L.G."/>
            <person name="Riley R."/>
            <person name="Tritt A."/>
            <person name="Adam C."/>
            <person name="Daum C."/>
            <person name="Floudas D."/>
            <person name="Sun H."/>
            <person name="Yadav J.S."/>
            <person name="Pangilinan J."/>
            <person name="Larsson K.H."/>
            <person name="Matsuura K."/>
            <person name="Barry K."/>
            <person name="Labutti K."/>
            <person name="Kuo R."/>
            <person name="Ohm R.A."/>
            <person name="Bhattacharya S.S."/>
            <person name="Shirouzu T."/>
            <person name="Yoshinaga Y."/>
            <person name="Martin F.M."/>
            <person name="Grigoriev I.V."/>
            <person name="Hibbett D.S."/>
        </authorList>
    </citation>
    <scope>NUCLEOTIDE SEQUENCE [LARGE SCALE GENOMIC DNA]</scope>
    <source>
        <strain evidence="3 4">HHB12029</strain>
    </source>
</reference>
<comment type="similarity">
    <text evidence="1">Belongs to the HesB/IscA family.</text>
</comment>
<dbReference type="OrthoDB" id="1938621at2759"/>
<dbReference type="SUPFAM" id="SSF89360">
    <property type="entry name" value="HesB-like domain"/>
    <property type="match status" value="1"/>
</dbReference>
<dbReference type="GO" id="GO:0051539">
    <property type="term" value="F:4 iron, 4 sulfur cluster binding"/>
    <property type="evidence" value="ECO:0007669"/>
    <property type="project" value="TreeGrafter"/>
</dbReference>
<dbReference type="GO" id="GO:0016226">
    <property type="term" value="P:iron-sulfur cluster assembly"/>
    <property type="evidence" value="ECO:0007669"/>
    <property type="project" value="TreeGrafter"/>
</dbReference>
<feature type="domain" description="Core" evidence="2">
    <location>
        <begin position="56"/>
        <end position="109"/>
    </location>
</feature>
<dbReference type="InterPro" id="IPR000361">
    <property type="entry name" value="ATAP_core_dom"/>
</dbReference>
<evidence type="ECO:0000313" key="3">
    <source>
        <dbReference type="EMBL" id="KZV86936.1"/>
    </source>
</evidence>
<name>A0A165EHC5_EXIGL</name>
<organism evidence="3 4">
    <name type="scientific">Exidia glandulosa HHB12029</name>
    <dbReference type="NCBI Taxonomy" id="1314781"/>
    <lineage>
        <taxon>Eukaryota</taxon>
        <taxon>Fungi</taxon>
        <taxon>Dikarya</taxon>
        <taxon>Basidiomycota</taxon>
        <taxon>Agaricomycotina</taxon>
        <taxon>Agaricomycetes</taxon>
        <taxon>Auriculariales</taxon>
        <taxon>Exidiaceae</taxon>
        <taxon>Exidia</taxon>
    </lineage>
</organism>
<dbReference type="Gene3D" id="2.60.300.12">
    <property type="entry name" value="HesB-like domain"/>
    <property type="match status" value="1"/>
</dbReference>
<dbReference type="Proteomes" id="UP000077266">
    <property type="component" value="Unassembled WGS sequence"/>
</dbReference>